<evidence type="ECO:0000256" key="1">
    <source>
        <dbReference type="ARBA" id="ARBA00023125"/>
    </source>
</evidence>
<dbReference type="PANTHER" id="PTHR30055:SF146">
    <property type="entry name" value="HTH-TYPE TRANSCRIPTIONAL DUAL REGULATOR CECR"/>
    <property type="match status" value="1"/>
</dbReference>
<dbReference type="PRINTS" id="PR00455">
    <property type="entry name" value="HTHTETR"/>
</dbReference>
<gene>
    <name evidence="4" type="ORF">MXD59_20065</name>
</gene>
<dbReference type="SUPFAM" id="SSF46689">
    <property type="entry name" value="Homeodomain-like"/>
    <property type="match status" value="1"/>
</dbReference>
<feature type="domain" description="HTH tetR-type" evidence="3">
    <location>
        <begin position="21"/>
        <end position="81"/>
    </location>
</feature>
<proteinExistence type="predicted"/>
<reference evidence="4 5" key="1">
    <citation type="submission" date="2022-04" db="EMBL/GenBank/DDBJ databases">
        <title>Genome diversity in the genus Frankia.</title>
        <authorList>
            <person name="Carlos-Shanley C."/>
            <person name="Hahn D."/>
        </authorList>
    </citation>
    <scope>NUCLEOTIDE SEQUENCE [LARGE SCALE GENOMIC DNA]</scope>
    <source>
        <strain evidence="4 5">Ag45/Mut15</strain>
    </source>
</reference>
<dbReference type="InterPro" id="IPR023772">
    <property type="entry name" value="DNA-bd_HTH_TetR-type_CS"/>
</dbReference>
<dbReference type="Gene3D" id="1.10.357.10">
    <property type="entry name" value="Tetracycline Repressor, domain 2"/>
    <property type="match status" value="1"/>
</dbReference>
<protein>
    <submittedName>
        <fullName evidence="4">TetR/AcrR family transcriptional regulator</fullName>
    </submittedName>
</protein>
<comment type="caution">
    <text evidence="4">The sequence shown here is derived from an EMBL/GenBank/DDBJ whole genome shotgun (WGS) entry which is preliminary data.</text>
</comment>
<dbReference type="InterPro" id="IPR001647">
    <property type="entry name" value="HTH_TetR"/>
</dbReference>
<dbReference type="InterPro" id="IPR039536">
    <property type="entry name" value="TetR_C_Proteobacteria"/>
</dbReference>
<dbReference type="PROSITE" id="PS01081">
    <property type="entry name" value="HTH_TETR_1"/>
    <property type="match status" value="1"/>
</dbReference>
<dbReference type="Pfam" id="PF00440">
    <property type="entry name" value="TetR_N"/>
    <property type="match status" value="1"/>
</dbReference>
<dbReference type="PROSITE" id="PS50977">
    <property type="entry name" value="HTH_TETR_2"/>
    <property type="match status" value="1"/>
</dbReference>
<dbReference type="EMBL" id="JALKFT010000025">
    <property type="protein sequence ID" value="MCK9878039.1"/>
    <property type="molecule type" value="Genomic_DNA"/>
</dbReference>
<name>A0ABT0K2J2_9ACTN</name>
<evidence type="ECO:0000256" key="2">
    <source>
        <dbReference type="PROSITE-ProRule" id="PRU00335"/>
    </source>
</evidence>
<accession>A0ABT0K2J2</accession>
<dbReference type="InterPro" id="IPR009057">
    <property type="entry name" value="Homeodomain-like_sf"/>
</dbReference>
<evidence type="ECO:0000313" key="4">
    <source>
        <dbReference type="EMBL" id="MCK9878039.1"/>
    </source>
</evidence>
<keyword evidence="1 2" id="KW-0238">DNA-binding</keyword>
<organism evidence="4 5">
    <name type="scientific">Frankia umida</name>
    <dbReference type="NCBI Taxonomy" id="573489"/>
    <lineage>
        <taxon>Bacteria</taxon>
        <taxon>Bacillati</taxon>
        <taxon>Actinomycetota</taxon>
        <taxon>Actinomycetes</taxon>
        <taxon>Frankiales</taxon>
        <taxon>Frankiaceae</taxon>
        <taxon>Frankia</taxon>
    </lineage>
</organism>
<evidence type="ECO:0000259" key="3">
    <source>
        <dbReference type="PROSITE" id="PS50977"/>
    </source>
</evidence>
<dbReference type="Proteomes" id="UP001201873">
    <property type="component" value="Unassembled WGS sequence"/>
</dbReference>
<dbReference type="PANTHER" id="PTHR30055">
    <property type="entry name" value="HTH-TYPE TRANSCRIPTIONAL REGULATOR RUTR"/>
    <property type="match status" value="1"/>
</dbReference>
<keyword evidence="5" id="KW-1185">Reference proteome</keyword>
<dbReference type="InterPro" id="IPR050109">
    <property type="entry name" value="HTH-type_TetR-like_transc_reg"/>
</dbReference>
<sequence>MRRTGTAAAGTAGAVGARGRIDKRQAILDAAFAVFAREGYPQASIDLIAGEAGVAKPTIYNHFENKESLFRHAMTATADRASVKTIAAVSRLSADVADVRVAFVDVGCALLECYCADDSWALRRLLHAEITRFPDLYDLLGASGPEQVGELFADRLARLALAGRLQLTDPVEAAEQFLALLTGPVAGRSALGTRPFDQTQRRRTAEAATSTFLRAFTAAPTDASA</sequence>
<dbReference type="Gene3D" id="1.10.10.60">
    <property type="entry name" value="Homeodomain-like"/>
    <property type="match status" value="1"/>
</dbReference>
<evidence type="ECO:0000313" key="5">
    <source>
        <dbReference type="Proteomes" id="UP001201873"/>
    </source>
</evidence>
<feature type="DNA-binding region" description="H-T-H motif" evidence="2">
    <location>
        <begin position="44"/>
        <end position="63"/>
    </location>
</feature>
<dbReference type="Pfam" id="PF14246">
    <property type="entry name" value="TetR_C_7"/>
    <property type="match status" value="1"/>
</dbReference>
<dbReference type="RefSeq" id="WP_248815890.1">
    <property type="nucleotide sequence ID" value="NZ_JALKFT010000025.1"/>
</dbReference>